<feature type="non-terminal residue" evidence="1">
    <location>
        <position position="1"/>
    </location>
</feature>
<protein>
    <submittedName>
        <fullName evidence="1">Uncharacterized protein</fullName>
    </submittedName>
</protein>
<name>A0A0G0LSS1_9BACT</name>
<sequence length="33" mass="4281">KYYTDLTKDEWLMLQDKRERGYIRFFEKHLDEI</sequence>
<proteinExistence type="predicted"/>
<evidence type="ECO:0000313" key="1">
    <source>
        <dbReference type="EMBL" id="KKQ55591.1"/>
    </source>
</evidence>
<evidence type="ECO:0000313" key="2">
    <source>
        <dbReference type="Proteomes" id="UP000034096"/>
    </source>
</evidence>
<dbReference type="Proteomes" id="UP000034096">
    <property type="component" value="Unassembled WGS sequence"/>
</dbReference>
<dbReference type="AlphaFoldDB" id="A0A0G0LSS1"/>
<dbReference type="EMBL" id="LBUE01000018">
    <property type="protein sequence ID" value="KKQ55591.1"/>
    <property type="molecule type" value="Genomic_DNA"/>
</dbReference>
<comment type="caution">
    <text evidence="1">The sequence shown here is derived from an EMBL/GenBank/DDBJ whole genome shotgun (WGS) entry which is preliminary data.</text>
</comment>
<organism evidence="1 2">
    <name type="scientific">Candidatus Woesebacteria bacterium GW2011_GWC1_38_13</name>
    <dbReference type="NCBI Taxonomy" id="1618583"/>
    <lineage>
        <taxon>Bacteria</taxon>
        <taxon>Candidatus Woeseibacteriota</taxon>
    </lineage>
</organism>
<gene>
    <name evidence="1" type="ORF">US75_C0018G0019</name>
</gene>
<accession>A0A0G0LSS1</accession>
<dbReference type="STRING" id="1618583.US75_C0018G0019"/>
<reference evidence="1 2" key="1">
    <citation type="journal article" date="2015" name="Nature">
        <title>rRNA introns, odd ribosomes, and small enigmatic genomes across a large radiation of phyla.</title>
        <authorList>
            <person name="Brown C.T."/>
            <person name="Hug L.A."/>
            <person name="Thomas B.C."/>
            <person name="Sharon I."/>
            <person name="Castelle C.J."/>
            <person name="Singh A."/>
            <person name="Wilkins M.J."/>
            <person name="Williams K.H."/>
            <person name="Banfield J.F."/>
        </authorList>
    </citation>
    <scope>NUCLEOTIDE SEQUENCE [LARGE SCALE GENOMIC DNA]</scope>
</reference>